<evidence type="ECO:0000256" key="1">
    <source>
        <dbReference type="SAM" id="SignalP"/>
    </source>
</evidence>
<dbReference type="EMBL" id="MU853581">
    <property type="protein sequence ID" value="KAK4143937.1"/>
    <property type="molecule type" value="Genomic_DNA"/>
</dbReference>
<keyword evidence="1" id="KW-0732">Signal</keyword>
<dbReference type="GeneID" id="87817197"/>
<evidence type="ECO:0000313" key="3">
    <source>
        <dbReference type="Proteomes" id="UP001302676"/>
    </source>
</evidence>
<sequence length="277" mass="26851">MVSLLTWRQAILAALCITAHASPHHIHPRQLLIPVGLIQNQNVALLGQLQGILQNILAGNLLLGNNNNNTATTTAAAATIDTAAASATTDTAAALAETAASSDTAAATAAAETAAATSAAASNGTLFLGGGNSKLSGSTGLNLGQLLSVITGQLNIGGAGAGAGANGLAGLNLQDILGLIGGGQQQNGAGAAGLGLGDLLGLLKGQQQGGAASTTAAAAEATAAADAGNKNVDNSAASVSRADLQRMLQEVVAAQQAQADALARVRANNLGRPRVGV</sequence>
<keyword evidence="3" id="KW-1185">Reference proteome</keyword>
<comment type="caution">
    <text evidence="2">The sequence shown here is derived from an EMBL/GenBank/DDBJ whole genome shotgun (WGS) entry which is preliminary data.</text>
</comment>
<feature type="signal peptide" evidence="1">
    <location>
        <begin position="1"/>
        <end position="21"/>
    </location>
</feature>
<proteinExistence type="predicted"/>
<protein>
    <submittedName>
        <fullName evidence="2">Uncharacterized protein</fullName>
    </submittedName>
</protein>
<dbReference type="RefSeq" id="XP_062637308.1">
    <property type="nucleotide sequence ID" value="XM_062780584.1"/>
</dbReference>
<feature type="chain" id="PRO_5043019844" evidence="1">
    <location>
        <begin position="22"/>
        <end position="277"/>
    </location>
</feature>
<evidence type="ECO:0000313" key="2">
    <source>
        <dbReference type="EMBL" id="KAK4143937.1"/>
    </source>
</evidence>
<accession>A0AAN6V339</accession>
<dbReference type="Proteomes" id="UP001302676">
    <property type="component" value="Unassembled WGS sequence"/>
</dbReference>
<name>A0AAN6V339_9PEZI</name>
<gene>
    <name evidence="2" type="ORF">C8A04DRAFT_28280</name>
</gene>
<reference evidence="2" key="2">
    <citation type="submission" date="2023-05" db="EMBL/GenBank/DDBJ databases">
        <authorList>
            <consortium name="Lawrence Berkeley National Laboratory"/>
            <person name="Steindorff A."/>
            <person name="Hensen N."/>
            <person name="Bonometti L."/>
            <person name="Westerberg I."/>
            <person name="Brannstrom I.O."/>
            <person name="Guillou S."/>
            <person name="Cros-Aarteil S."/>
            <person name="Calhoun S."/>
            <person name="Haridas S."/>
            <person name="Kuo A."/>
            <person name="Mondo S."/>
            <person name="Pangilinan J."/>
            <person name="Riley R."/>
            <person name="Labutti K."/>
            <person name="Andreopoulos B."/>
            <person name="Lipzen A."/>
            <person name="Chen C."/>
            <person name="Yanf M."/>
            <person name="Daum C."/>
            <person name="Ng V."/>
            <person name="Clum A."/>
            <person name="Ohm R."/>
            <person name="Martin F."/>
            <person name="Silar P."/>
            <person name="Natvig D."/>
            <person name="Lalanne C."/>
            <person name="Gautier V."/>
            <person name="Ament-Velasquez S.L."/>
            <person name="Kruys A."/>
            <person name="Hutchinson M.I."/>
            <person name="Powell A.J."/>
            <person name="Barry K."/>
            <person name="Miller A.N."/>
            <person name="Grigoriev I.V."/>
            <person name="Debuchy R."/>
            <person name="Gladieux P."/>
            <person name="Thoren M.H."/>
            <person name="Johannesson H."/>
        </authorList>
    </citation>
    <scope>NUCLEOTIDE SEQUENCE</scope>
    <source>
        <strain evidence="2">CBS 141.50</strain>
    </source>
</reference>
<dbReference type="AlphaFoldDB" id="A0AAN6V339"/>
<organism evidence="2 3">
    <name type="scientific">Dichotomopilus funicola</name>
    <dbReference type="NCBI Taxonomy" id="1934379"/>
    <lineage>
        <taxon>Eukaryota</taxon>
        <taxon>Fungi</taxon>
        <taxon>Dikarya</taxon>
        <taxon>Ascomycota</taxon>
        <taxon>Pezizomycotina</taxon>
        <taxon>Sordariomycetes</taxon>
        <taxon>Sordariomycetidae</taxon>
        <taxon>Sordariales</taxon>
        <taxon>Chaetomiaceae</taxon>
        <taxon>Dichotomopilus</taxon>
    </lineage>
</organism>
<reference evidence="2" key="1">
    <citation type="journal article" date="2023" name="Mol. Phylogenet. Evol.">
        <title>Genome-scale phylogeny and comparative genomics of the fungal order Sordariales.</title>
        <authorList>
            <person name="Hensen N."/>
            <person name="Bonometti L."/>
            <person name="Westerberg I."/>
            <person name="Brannstrom I.O."/>
            <person name="Guillou S."/>
            <person name="Cros-Aarteil S."/>
            <person name="Calhoun S."/>
            <person name="Haridas S."/>
            <person name="Kuo A."/>
            <person name="Mondo S."/>
            <person name="Pangilinan J."/>
            <person name="Riley R."/>
            <person name="LaButti K."/>
            <person name="Andreopoulos B."/>
            <person name="Lipzen A."/>
            <person name="Chen C."/>
            <person name="Yan M."/>
            <person name="Daum C."/>
            <person name="Ng V."/>
            <person name="Clum A."/>
            <person name="Steindorff A."/>
            <person name="Ohm R.A."/>
            <person name="Martin F."/>
            <person name="Silar P."/>
            <person name="Natvig D.O."/>
            <person name="Lalanne C."/>
            <person name="Gautier V."/>
            <person name="Ament-Velasquez S.L."/>
            <person name="Kruys A."/>
            <person name="Hutchinson M.I."/>
            <person name="Powell A.J."/>
            <person name="Barry K."/>
            <person name="Miller A.N."/>
            <person name="Grigoriev I.V."/>
            <person name="Debuchy R."/>
            <person name="Gladieux P."/>
            <person name="Hiltunen Thoren M."/>
            <person name="Johannesson H."/>
        </authorList>
    </citation>
    <scope>NUCLEOTIDE SEQUENCE</scope>
    <source>
        <strain evidence="2">CBS 141.50</strain>
    </source>
</reference>